<feature type="compositionally biased region" description="Polar residues" evidence="1">
    <location>
        <begin position="159"/>
        <end position="196"/>
    </location>
</feature>
<evidence type="ECO:0000256" key="1">
    <source>
        <dbReference type="SAM" id="MobiDB-lite"/>
    </source>
</evidence>
<dbReference type="PANTHER" id="PTHR45818">
    <property type="entry name" value="PROTEIN VAV"/>
    <property type="match status" value="1"/>
</dbReference>
<evidence type="ECO:0000259" key="2">
    <source>
        <dbReference type="PROSITE" id="PS50010"/>
    </source>
</evidence>
<gene>
    <name evidence="3" type="ORF">BB558_002968</name>
</gene>
<dbReference type="GO" id="GO:0016477">
    <property type="term" value="P:cell migration"/>
    <property type="evidence" value="ECO:0007669"/>
    <property type="project" value="TreeGrafter"/>
</dbReference>
<protein>
    <recommendedName>
        <fullName evidence="2">DH domain-containing protein</fullName>
    </recommendedName>
</protein>
<dbReference type="GO" id="GO:0005085">
    <property type="term" value="F:guanyl-nucleotide exchange factor activity"/>
    <property type="evidence" value="ECO:0007669"/>
    <property type="project" value="InterPro"/>
</dbReference>
<feature type="domain" description="DH" evidence="2">
    <location>
        <begin position="449"/>
        <end position="645"/>
    </location>
</feature>
<feature type="region of interest" description="Disordered" evidence="1">
    <location>
        <begin position="147"/>
        <end position="196"/>
    </location>
</feature>
<proteinExistence type="predicted"/>
<evidence type="ECO:0000313" key="3">
    <source>
        <dbReference type="EMBL" id="PWA00942.1"/>
    </source>
</evidence>
<dbReference type="PANTHER" id="PTHR45818:SF3">
    <property type="entry name" value="PROTEIN VAV"/>
    <property type="match status" value="1"/>
</dbReference>
<dbReference type="InterPro" id="IPR000219">
    <property type="entry name" value="DH_dom"/>
</dbReference>
<dbReference type="Pfam" id="PF00621">
    <property type="entry name" value="RhoGEF"/>
    <property type="match status" value="1"/>
</dbReference>
<organism evidence="3 4">
    <name type="scientific">Smittium angustum</name>
    <dbReference type="NCBI Taxonomy" id="133377"/>
    <lineage>
        <taxon>Eukaryota</taxon>
        <taxon>Fungi</taxon>
        <taxon>Fungi incertae sedis</taxon>
        <taxon>Zoopagomycota</taxon>
        <taxon>Kickxellomycotina</taxon>
        <taxon>Harpellomycetes</taxon>
        <taxon>Harpellales</taxon>
        <taxon>Legeriomycetaceae</taxon>
        <taxon>Smittium</taxon>
    </lineage>
</organism>
<dbReference type="GO" id="GO:0005737">
    <property type="term" value="C:cytoplasm"/>
    <property type="evidence" value="ECO:0007669"/>
    <property type="project" value="TreeGrafter"/>
</dbReference>
<dbReference type="PROSITE" id="PS50010">
    <property type="entry name" value="DH_2"/>
    <property type="match status" value="1"/>
</dbReference>
<name>A0A2U1J764_SMIAN</name>
<dbReference type="Gene3D" id="1.20.900.10">
    <property type="entry name" value="Dbl homology (DH) domain"/>
    <property type="match status" value="1"/>
</dbReference>
<accession>A0A2U1J764</accession>
<sequence length="946" mass="108885">MNFFKTDKNKAPRAINKKSFVFNLIKPKNNKNDLPDFLQKQLYDNNQNQTENLNASMISRFSYYNTETNKEVSLEEISVSKPGLIHINTLTKSNPPKEIHKKKFRYISQRFSTSSYSKQLSSLDSSTESLLDIYDFFAKTDPPTNSKNIIKKKSFSKSQNTNVSPQLQNNTDSHTNYPQTIITHPNTNDNDTLLNSKNNSILESYTTNTQANERNNNSYSSTLDQNMKRETHLSGSKYSYLHPSNYLLNNFESSVVQRSKRFSAIKHRTGNKKQEIKTLNLKRSKSTNFLNIISEKRIVNNAPKISRSNSQSSLDSDCSLNYYPNFSSNFVPNPTFDFQRKNQMLTKVINKKRNSPSSDQIDTINQNSSLNNDSLFSISKFRPNDYRESTNSSRSYYKDINFSLIMDTFGSMTSLNKNPQNYLNLSSRFSFSKSFSQTDLSDKKVVIAKRMYAIRDLLITENNFKNKMNIIKKIWAKPLINESNLKKLFSHKILATLFYKIDTLQENSKQIYKDIYGEILRNKSVKLENRDIGENILIGDIFTSINRCWGDYIEYMENYGASLYLLNQLLQNQTFLNYHNHCMYLEANEKQSLKDLLYMPIQHIIHYPILLRTILQNTSPTHPDYSSLKFAIKTMTILVNNVKLSRNANRKLVGEYFAFEQRSKLSFRLFLFNDYLVIGKLVETVKINDFNNVNSDWVFHGCAPLNRIEMANLNEKNESTTSVLIIKSRSQKSIARKNQYEGLRSKSETNLRKNNIPFQNFAFSSLDNVNQLKDLKSFLNSNIQKIKELPKISDICIKCAFPQSQCVCEANTNIYSCNCNKCTAFSSKYGQGISKENITSNFKSSESSFGVFCIADFFSNLPTSQFTRLFLAASLVNKKKRILSSIHIADPLKKPNILILVHPNSFQKRFFVNSIKFAQNKFSLPSLVTSPLKNTLSSGPILAGKK</sequence>
<comment type="caution">
    <text evidence="3">The sequence shown here is derived from an EMBL/GenBank/DDBJ whole genome shotgun (WGS) entry which is preliminary data.</text>
</comment>
<dbReference type="SMART" id="SM00325">
    <property type="entry name" value="RhoGEF"/>
    <property type="match status" value="1"/>
</dbReference>
<dbReference type="SUPFAM" id="SSF48065">
    <property type="entry name" value="DBL homology domain (DH-domain)"/>
    <property type="match status" value="1"/>
</dbReference>
<evidence type="ECO:0000313" key="4">
    <source>
        <dbReference type="Proteomes" id="UP000245591"/>
    </source>
</evidence>
<keyword evidence="4" id="KW-1185">Reference proteome</keyword>
<dbReference type="AlphaFoldDB" id="A0A2U1J764"/>
<dbReference type="Proteomes" id="UP000245591">
    <property type="component" value="Unassembled WGS sequence"/>
</dbReference>
<reference evidence="3 4" key="1">
    <citation type="journal article" date="2018" name="MBio">
        <title>Comparative Genomics Reveals the Core Gene Toolbox for the Fungus-Insect Symbiosis.</title>
        <authorList>
            <person name="Wang Y."/>
            <person name="Stata M."/>
            <person name="Wang W."/>
            <person name="Stajich J.E."/>
            <person name="White M.M."/>
            <person name="Moncalvo J.M."/>
        </authorList>
    </citation>
    <scope>NUCLEOTIDE SEQUENCE [LARGE SCALE GENOMIC DNA]</scope>
    <source>
        <strain evidence="3 4">AUS-126-30</strain>
    </source>
</reference>
<dbReference type="EMBL" id="MBFU01000263">
    <property type="protein sequence ID" value="PWA00942.1"/>
    <property type="molecule type" value="Genomic_DNA"/>
</dbReference>
<dbReference type="InterPro" id="IPR035899">
    <property type="entry name" value="DBL_dom_sf"/>
</dbReference>